<dbReference type="AlphaFoldDB" id="E4LA40"/>
<proteinExistence type="predicted"/>
<gene>
    <name evidence="1" type="ORF">HMPREF9220_0607</name>
</gene>
<dbReference type="EMBL" id="AENT01000027">
    <property type="protein sequence ID" value="EFR42338.1"/>
    <property type="molecule type" value="Genomic_DNA"/>
</dbReference>
<name>E4LA40_9FIRM</name>
<evidence type="ECO:0000313" key="1">
    <source>
        <dbReference type="EMBL" id="EFR42338.1"/>
    </source>
</evidence>
<dbReference type="OrthoDB" id="14558at31977"/>
<protein>
    <submittedName>
        <fullName evidence="1">Uncharacterized protein</fullName>
    </submittedName>
</protein>
<comment type="caution">
    <text evidence="1">The sequence shown here is derived from an EMBL/GenBank/DDBJ whole genome shotgun (WGS) entry which is preliminary data.</text>
</comment>
<organism evidence="1 2">
    <name type="scientific">Dialister micraerophilus UPII 345-E</name>
    <dbReference type="NCBI Taxonomy" id="910314"/>
    <lineage>
        <taxon>Bacteria</taxon>
        <taxon>Bacillati</taxon>
        <taxon>Bacillota</taxon>
        <taxon>Negativicutes</taxon>
        <taxon>Veillonellales</taxon>
        <taxon>Veillonellaceae</taxon>
        <taxon>Dialister</taxon>
    </lineage>
</organism>
<dbReference type="RefSeq" id="WP_007555097.1">
    <property type="nucleotide sequence ID" value="NZ_AENT01000027.1"/>
</dbReference>
<dbReference type="eggNOG" id="ENOG5033726">
    <property type="taxonomic scope" value="Bacteria"/>
</dbReference>
<evidence type="ECO:0000313" key="2">
    <source>
        <dbReference type="Proteomes" id="UP000004594"/>
    </source>
</evidence>
<accession>E4LA40</accession>
<reference evidence="1 2" key="1">
    <citation type="submission" date="2010-11" db="EMBL/GenBank/DDBJ databases">
        <authorList>
            <person name="Durkin A.S."/>
            <person name="Madupu R."/>
            <person name="Torralba M."/>
            <person name="Gillis M."/>
            <person name="Methe B."/>
            <person name="Sutton G."/>
            <person name="Nelson K.E."/>
        </authorList>
    </citation>
    <scope>NUCLEOTIDE SEQUENCE [LARGE SCALE GENOMIC DNA]</scope>
    <source>
        <strain evidence="1 2">UPII 345-E</strain>
    </source>
</reference>
<dbReference type="Proteomes" id="UP000004594">
    <property type="component" value="Unassembled WGS sequence"/>
</dbReference>
<sequence>MEDKRTTIEKVTSNPEDTELLAEFPSKQRKIHSDLINGRIVDSGTVQGLKPSNESGQIPINNGNLNKGLNAEKLGGEPKEYFSAATHRHNNVTNDVDGFMSKEDKRKLNTIKENAEENQNAFSGVAVANTITELTTSDNLITAKNKSDAFGLLGSENIKLDLDLSNNVTTIKLNGKVPTASYADNAKKAEKADVSTNAEHLENKPIYSSSNQSNSIPFIDENGVLNVGNAISFINKLTGEKTLFNVDGKGKVQLNGKSKGLGGGGGGIVCGDVSDPEAWWVKFGGAIPLIIQGGRRPTQGYGIHTWSLPIAFTTKILALVNTAVTTGGEGGSHFHFVIVEEFSGNNGHSTLTKVVYRTDEGSNRRSDIIAIGI</sequence>